<dbReference type="EMBL" id="JAUIQD010000001">
    <property type="protein sequence ID" value="KAK3363134.1"/>
    <property type="molecule type" value="Genomic_DNA"/>
</dbReference>
<protein>
    <submittedName>
        <fullName evidence="3">Uncharacterized protein</fullName>
    </submittedName>
</protein>
<comment type="caution">
    <text evidence="3">The sequence shown here is derived from an EMBL/GenBank/DDBJ whole genome shotgun (WGS) entry which is preliminary data.</text>
</comment>
<reference evidence="3" key="1">
    <citation type="journal article" date="2023" name="Mol. Phylogenet. Evol.">
        <title>Genome-scale phylogeny and comparative genomics of the fungal order Sordariales.</title>
        <authorList>
            <person name="Hensen N."/>
            <person name="Bonometti L."/>
            <person name="Westerberg I."/>
            <person name="Brannstrom I.O."/>
            <person name="Guillou S."/>
            <person name="Cros-Aarteil S."/>
            <person name="Calhoun S."/>
            <person name="Haridas S."/>
            <person name="Kuo A."/>
            <person name="Mondo S."/>
            <person name="Pangilinan J."/>
            <person name="Riley R."/>
            <person name="LaButti K."/>
            <person name="Andreopoulos B."/>
            <person name="Lipzen A."/>
            <person name="Chen C."/>
            <person name="Yan M."/>
            <person name="Daum C."/>
            <person name="Ng V."/>
            <person name="Clum A."/>
            <person name="Steindorff A."/>
            <person name="Ohm R.A."/>
            <person name="Martin F."/>
            <person name="Silar P."/>
            <person name="Natvig D.O."/>
            <person name="Lalanne C."/>
            <person name="Gautier V."/>
            <person name="Ament-Velasquez S.L."/>
            <person name="Kruys A."/>
            <person name="Hutchinson M.I."/>
            <person name="Powell A.J."/>
            <person name="Barry K."/>
            <person name="Miller A.N."/>
            <person name="Grigoriev I.V."/>
            <person name="Debuchy R."/>
            <person name="Gladieux P."/>
            <person name="Hiltunen Thoren M."/>
            <person name="Johannesson H."/>
        </authorList>
    </citation>
    <scope>NUCLEOTIDE SEQUENCE</scope>
    <source>
        <strain evidence="3">CBS 955.72</strain>
    </source>
</reference>
<name>A0AAJ0HV60_9PEZI</name>
<keyword evidence="2" id="KW-0472">Membrane</keyword>
<keyword evidence="2" id="KW-0812">Transmembrane</keyword>
<evidence type="ECO:0000256" key="2">
    <source>
        <dbReference type="SAM" id="Phobius"/>
    </source>
</evidence>
<proteinExistence type="predicted"/>
<keyword evidence="4" id="KW-1185">Reference proteome</keyword>
<evidence type="ECO:0000313" key="4">
    <source>
        <dbReference type="Proteomes" id="UP001275084"/>
    </source>
</evidence>
<evidence type="ECO:0000313" key="3">
    <source>
        <dbReference type="EMBL" id="KAK3363134.1"/>
    </source>
</evidence>
<keyword evidence="2" id="KW-1133">Transmembrane helix</keyword>
<dbReference type="AlphaFoldDB" id="A0AAJ0HV60"/>
<feature type="region of interest" description="Disordered" evidence="1">
    <location>
        <begin position="124"/>
        <end position="158"/>
    </location>
</feature>
<evidence type="ECO:0000256" key="1">
    <source>
        <dbReference type="SAM" id="MobiDB-lite"/>
    </source>
</evidence>
<feature type="transmembrane region" description="Helical" evidence="2">
    <location>
        <begin position="164"/>
        <end position="188"/>
    </location>
</feature>
<dbReference type="Proteomes" id="UP001275084">
    <property type="component" value="Unassembled WGS sequence"/>
</dbReference>
<sequence length="253" mass="26612">MFDDRLACLPSGFSKDATAFFSPGIFCPSGYRSACSDNLGVGSIETIVCCPTRGDITLSCVHTTSLKEEWKDMFCTWIAPGSPGTKLTVTSSRGDQTTFTTVDTVESPGGINAYGVRMVRQSTDVSDHSTVTSSPLSSSTTQSPSSSTTTSNITTTSSSLSTGAAVAIGVTIAVVVLAVVAGGFFLWWRRRHQQHTSPPSSNKYHHPTTTAGVAQPVELPTSVQQPIELEGGGLLAPNTPIYAELPTRTGRGE</sequence>
<accession>A0AAJ0HV60</accession>
<gene>
    <name evidence="3" type="ORF">B0T25DRAFT_31407</name>
</gene>
<organism evidence="3 4">
    <name type="scientific">Lasiosphaeria hispida</name>
    <dbReference type="NCBI Taxonomy" id="260671"/>
    <lineage>
        <taxon>Eukaryota</taxon>
        <taxon>Fungi</taxon>
        <taxon>Dikarya</taxon>
        <taxon>Ascomycota</taxon>
        <taxon>Pezizomycotina</taxon>
        <taxon>Sordariomycetes</taxon>
        <taxon>Sordariomycetidae</taxon>
        <taxon>Sordariales</taxon>
        <taxon>Lasiosphaeriaceae</taxon>
        <taxon>Lasiosphaeria</taxon>
    </lineage>
</organism>
<reference evidence="3" key="2">
    <citation type="submission" date="2023-06" db="EMBL/GenBank/DDBJ databases">
        <authorList>
            <consortium name="Lawrence Berkeley National Laboratory"/>
            <person name="Haridas S."/>
            <person name="Hensen N."/>
            <person name="Bonometti L."/>
            <person name="Westerberg I."/>
            <person name="Brannstrom I.O."/>
            <person name="Guillou S."/>
            <person name="Cros-Aarteil S."/>
            <person name="Calhoun S."/>
            <person name="Kuo A."/>
            <person name="Mondo S."/>
            <person name="Pangilinan J."/>
            <person name="Riley R."/>
            <person name="Labutti K."/>
            <person name="Andreopoulos B."/>
            <person name="Lipzen A."/>
            <person name="Chen C."/>
            <person name="Yanf M."/>
            <person name="Daum C."/>
            <person name="Ng V."/>
            <person name="Clum A."/>
            <person name="Steindorff A."/>
            <person name="Ohm R."/>
            <person name="Martin F."/>
            <person name="Silar P."/>
            <person name="Natvig D."/>
            <person name="Lalanne C."/>
            <person name="Gautier V."/>
            <person name="Ament-Velasquez S.L."/>
            <person name="Kruys A."/>
            <person name="Hutchinson M.I."/>
            <person name="Powell A.J."/>
            <person name="Barry K."/>
            <person name="Miller A.N."/>
            <person name="Grigoriev I.V."/>
            <person name="Debuchy R."/>
            <person name="Gladieux P."/>
            <person name="Thoren M.H."/>
            <person name="Johannesson H."/>
        </authorList>
    </citation>
    <scope>NUCLEOTIDE SEQUENCE</scope>
    <source>
        <strain evidence="3">CBS 955.72</strain>
    </source>
</reference>